<evidence type="ECO:0000313" key="8">
    <source>
        <dbReference type="Proteomes" id="UP000183653"/>
    </source>
</evidence>
<evidence type="ECO:0000313" key="7">
    <source>
        <dbReference type="EMBL" id="SDU24128.1"/>
    </source>
</evidence>
<dbReference type="OrthoDB" id="7211215at2"/>
<dbReference type="Proteomes" id="UP000183653">
    <property type="component" value="Chromosome I"/>
</dbReference>
<evidence type="ECO:0000256" key="2">
    <source>
        <dbReference type="ARBA" id="ARBA00022801"/>
    </source>
</evidence>
<gene>
    <name evidence="7" type="ORF">SAMN04490197_4139</name>
</gene>
<dbReference type="InterPro" id="IPR000212">
    <property type="entry name" value="DNA_helicase_UvrD/REP"/>
</dbReference>
<dbReference type="Pfam" id="PF00580">
    <property type="entry name" value="UvrD-helicase"/>
    <property type="match status" value="1"/>
</dbReference>
<evidence type="ECO:0000256" key="5">
    <source>
        <dbReference type="ARBA" id="ARBA00034923"/>
    </source>
</evidence>
<keyword evidence="4" id="KW-0067">ATP-binding</keyword>
<dbReference type="InterPro" id="IPR014016">
    <property type="entry name" value="UvrD-like_ATP-bd"/>
</dbReference>
<sequence length="472" mass="51023">MPPEINIRAFQRGSVTAPAGCGKTQLISDTLALHTGSKPALILTHTNAGVAALRARMSRANIPNASYVIATLDGFTMKLISRFPARSGHDPAIMLLESPRSDYPAIRASAIALLSGRHLDSVLKASYAYLLVDEYQDCNEAQHVIVTWLAQALCTYVLGDPMQAIFNFGGNRLVDWAAEVVVHFPPIGALSTPWRWRRAGAEELGRWLLQARGLLEAGQPIDLGTAPDEVEWVRIQAATADAQRRTAALVRLQDGESALIIGDSRNAAGRQRLTSQTAGATTVESVDLPDLISFARTFVPTVEQSLNQLVNFAASVMTGVGAAAFLPRIEIIRNGRNRTAPTPAEHCAITFLDTLTHGSAAELLQCLSRQQGAHVYRPELLRCCLAALRVATIGGQSLYAAAAQIRERNRMLGRPLSRRAVGSTLLLKGLEAEIAVILQPDEMNATNLYVAMTRGAKKLLICSQTPILHPPR</sequence>
<evidence type="ECO:0000256" key="1">
    <source>
        <dbReference type="ARBA" id="ARBA00022741"/>
    </source>
</evidence>
<dbReference type="EMBL" id="LT629782">
    <property type="protein sequence ID" value="SDU24128.1"/>
    <property type="molecule type" value="Genomic_DNA"/>
</dbReference>
<feature type="domain" description="UvrD-like helicase ATP-binding" evidence="6">
    <location>
        <begin position="112"/>
        <end position="170"/>
    </location>
</feature>
<evidence type="ECO:0000256" key="3">
    <source>
        <dbReference type="ARBA" id="ARBA00022806"/>
    </source>
</evidence>
<dbReference type="PANTHER" id="PTHR11070:SF2">
    <property type="entry name" value="ATP-DEPENDENT DNA HELICASE SRS2"/>
    <property type="match status" value="1"/>
</dbReference>
<organism evidence="7 8">
    <name type="scientific">Pseudomonas orientalis</name>
    <dbReference type="NCBI Taxonomy" id="76758"/>
    <lineage>
        <taxon>Bacteria</taxon>
        <taxon>Pseudomonadati</taxon>
        <taxon>Pseudomonadota</taxon>
        <taxon>Gammaproteobacteria</taxon>
        <taxon>Pseudomonadales</taxon>
        <taxon>Pseudomonadaceae</taxon>
        <taxon>Pseudomonas</taxon>
    </lineage>
</organism>
<accession>A0A1H2GXT9</accession>
<dbReference type="InterPro" id="IPR027417">
    <property type="entry name" value="P-loop_NTPase"/>
</dbReference>
<keyword evidence="3 7" id="KW-0347">Helicase</keyword>
<reference evidence="7 8" key="1">
    <citation type="submission" date="2016-10" db="EMBL/GenBank/DDBJ databases">
        <authorList>
            <person name="Varghese N."/>
            <person name="Submissions S."/>
        </authorList>
    </citation>
    <scope>NUCLEOTIDE SEQUENCE [LARGE SCALE GENOMIC DNA]</scope>
    <source>
        <strain evidence="7 8">BS2775</strain>
    </source>
</reference>
<dbReference type="GO" id="GO:0000725">
    <property type="term" value="P:recombinational repair"/>
    <property type="evidence" value="ECO:0007669"/>
    <property type="project" value="TreeGrafter"/>
</dbReference>
<keyword evidence="2" id="KW-0378">Hydrolase</keyword>
<keyword evidence="1" id="KW-0547">Nucleotide-binding</keyword>
<dbReference type="GO" id="GO:0016787">
    <property type="term" value="F:hydrolase activity"/>
    <property type="evidence" value="ECO:0007669"/>
    <property type="project" value="UniProtKB-KW"/>
</dbReference>
<dbReference type="GO" id="GO:0003677">
    <property type="term" value="F:DNA binding"/>
    <property type="evidence" value="ECO:0007669"/>
    <property type="project" value="InterPro"/>
</dbReference>
<dbReference type="Gene3D" id="3.40.50.300">
    <property type="entry name" value="P-loop containing nucleotide triphosphate hydrolases"/>
    <property type="match status" value="1"/>
</dbReference>
<dbReference type="AlphaFoldDB" id="A0A1H2GXT9"/>
<dbReference type="RefSeq" id="WP_057724480.1">
    <property type="nucleotide sequence ID" value="NZ_JYLM01000006.1"/>
</dbReference>
<proteinExistence type="predicted"/>
<dbReference type="GO" id="GO:0043138">
    <property type="term" value="F:3'-5' DNA helicase activity"/>
    <property type="evidence" value="ECO:0007669"/>
    <property type="project" value="TreeGrafter"/>
</dbReference>
<name>A0A1H2GXT9_9PSED</name>
<dbReference type="SUPFAM" id="SSF52540">
    <property type="entry name" value="P-loop containing nucleoside triphosphate hydrolases"/>
    <property type="match status" value="1"/>
</dbReference>
<dbReference type="GO" id="GO:0005524">
    <property type="term" value="F:ATP binding"/>
    <property type="evidence" value="ECO:0007669"/>
    <property type="project" value="UniProtKB-KW"/>
</dbReference>
<evidence type="ECO:0000259" key="6">
    <source>
        <dbReference type="Pfam" id="PF00580"/>
    </source>
</evidence>
<keyword evidence="8" id="KW-1185">Reference proteome</keyword>
<dbReference type="PANTHER" id="PTHR11070">
    <property type="entry name" value="UVRD / RECB / PCRA DNA HELICASE FAMILY MEMBER"/>
    <property type="match status" value="1"/>
</dbReference>
<evidence type="ECO:0000256" key="4">
    <source>
        <dbReference type="ARBA" id="ARBA00022840"/>
    </source>
</evidence>
<protein>
    <recommendedName>
        <fullName evidence="5">DNA 3'-5' helicase II</fullName>
    </recommendedName>
</protein>